<feature type="domain" description="Aminotransferase class V" evidence="2">
    <location>
        <begin position="2"/>
        <end position="170"/>
    </location>
</feature>
<evidence type="ECO:0000259" key="2">
    <source>
        <dbReference type="Pfam" id="PF00266"/>
    </source>
</evidence>
<dbReference type="Pfam" id="PF00266">
    <property type="entry name" value="Aminotran_5"/>
    <property type="match status" value="1"/>
</dbReference>
<dbReference type="PANTHER" id="PTHR11601">
    <property type="entry name" value="CYSTEINE DESULFURYLASE FAMILY MEMBER"/>
    <property type="match status" value="1"/>
</dbReference>
<protein>
    <submittedName>
        <fullName evidence="3">Cysteine desulfurase IscS</fullName>
        <ecNumber evidence="3">2.8.1.7</ecNumber>
    </submittedName>
</protein>
<dbReference type="EC" id="2.8.1.7" evidence="3"/>
<evidence type="ECO:0000256" key="1">
    <source>
        <dbReference type="ARBA" id="ARBA00001933"/>
    </source>
</evidence>
<gene>
    <name evidence="3" type="primary">iscS_51</name>
    <name evidence="3" type="ORF">SDC9_139257</name>
</gene>
<dbReference type="SUPFAM" id="SSF53383">
    <property type="entry name" value="PLP-dependent transferases"/>
    <property type="match status" value="1"/>
</dbReference>
<comment type="cofactor">
    <cofactor evidence="1">
        <name>pyridoxal 5'-phosphate</name>
        <dbReference type="ChEBI" id="CHEBI:597326"/>
    </cofactor>
</comment>
<accession>A0A645DU58</accession>
<dbReference type="AlphaFoldDB" id="A0A645DU58"/>
<dbReference type="Gene3D" id="3.40.640.10">
    <property type="entry name" value="Type I PLP-dependent aspartate aminotransferase-like (Major domain)"/>
    <property type="match status" value="1"/>
</dbReference>
<dbReference type="GO" id="GO:0031071">
    <property type="term" value="F:cysteine desulfurase activity"/>
    <property type="evidence" value="ECO:0007669"/>
    <property type="project" value="UniProtKB-EC"/>
</dbReference>
<dbReference type="PANTHER" id="PTHR11601:SF50">
    <property type="entry name" value="CYSTEINE DESULFURASE ISCS 2-RELATED"/>
    <property type="match status" value="1"/>
</dbReference>
<dbReference type="Gene3D" id="3.90.1150.10">
    <property type="entry name" value="Aspartate Aminotransferase, domain 1"/>
    <property type="match status" value="1"/>
</dbReference>
<dbReference type="InterPro" id="IPR015424">
    <property type="entry name" value="PyrdxlP-dep_Trfase"/>
</dbReference>
<keyword evidence="3" id="KW-0808">Transferase</keyword>
<dbReference type="InterPro" id="IPR015422">
    <property type="entry name" value="PyrdxlP-dep_Trfase_small"/>
</dbReference>
<sequence>MDSAAFSAHKFHGPRGVGMLYNTNPALENLSRAGDQERGLRGGTENLAGIASMTTALQDTLGLLAEHAAKVKEINAYLRERLKDFDILSPKDDCSPYILNLATKVLPSEVFTRMLYDRGFCVSSGSACSNNAKQKGEGVLASMQFNSELAKSSLRLSFCKDTTLSDAQALADAIISLYQEHA</sequence>
<organism evidence="3">
    <name type="scientific">bioreactor metagenome</name>
    <dbReference type="NCBI Taxonomy" id="1076179"/>
    <lineage>
        <taxon>unclassified sequences</taxon>
        <taxon>metagenomes</taxon>
        <taxon>ecological metagenomes</taxon>
    </lineage>
</organism>
<dbReference type="InterPro" id="IPR000192">
    <property type="entry name" value="Aminotrans_V_dom"/>
</dbReference>
<comment type="caution">
    <text evidence="3">The sequence shown here is derived from an EMBL/GenBank/DDBJ whole genome shotgun (WGS) entry which is preliminary data.</text>
</comment>
<dbReference type="InterPro" id="IPR015421">
    <property type="entry name" value="PyrdxlP-dep_Trfase_major"/>
</dbReference>
<reference evidence="3" key="1">
    <citation type="submission" date="2019-08" db="EMBL/GenBank/DDBJ databases">
        <authorList>
            <person name="Kucharzyk K."/>
            <person name="Murdoch R.W."/>
            <person name="Higgins S."/>
            <person name="Loffler F."/>
        </authorList>
    </citation>
    <scope>NUCLEOTIDE SEQUENCE</scope>
</reference>
<proteinExistence type="predicted"/>
<name>A0A645DU58_9ZZZZ</name>
<dbReference type="EMBL" id="VSSQ01039109">
    <property type="protein sequence ID" value="MPM92123.1"/>
    <property type="molecule type" value="Genomic_DNA"/>
</dbReference>
<evidence type="ECO:0000313" key="3">
    <source>
        <dbReference type="EMBL" id="MPM92123.1"/>
    </source>
</evidence>
<dbReference type="Gene3D" id="1.10.260.50">
    <property type="match status" value="1"/>
</dbReference>